<dbReference type="Proteomes" id="UP000008363">
    <property type="component" value="Unassembled WGS sequence"/>
</dbReference>
<evidence type="ECO:0000313" key="1">
    <source>
        <dbReference type="EMBL" id="GAB92545.1"/>
    </source>
</evidence>
<dbReference type="AlphaFoldDB" id="K6W055"/>
<gene>
    <name evidence="1" type="ORF">GORHZ_183_00040</name>
</gene>
<dbReference type="EMBL" id="BAHC01000183">
    <property type="protein sequence ID" value="GAB92545.1"/>
    <property type="molecule type" value="Genomic_DNA"/>
</dbReference>
<keyword evidence="2" id="KW-1185">Reference proteome</keyword>
<comment type="caution">
    <text evidence="1">The sequence shown here is derived from an EMBL/GenBank/DDBJ whole genome shotgun (WGS) entry which is preliminary data.</text>
</comment>
<sequence>MSFLVSVQDPARVDPEVEAGDVAGIVGREIGDSARDVLGFDPGDRRNGRAEDRCPYGVVPVTPVVPGFSVSEKATTSPRLRGEDVV</sequence>
<evidence type="ECO:0000313" key="2">
    <source>
        <dbReference type="Proteomes" id="UP000008363"/>
    </source>
</evidence>
<reference evidence="1 2" key="1">
    <citation type="submission" date="2012-08" db="EMBL/GenBank/DDBJ databases">
        <title>Whole genome shotgun sequence of Gordonia rhizosphera NBRC 16068.</title>
        <authorList>
            <person name="Takarada H."/>
            <person name="Isaki S."/>
            <person name="Hosoyama A."/>
            <person name="Tsuchikane K."/>
            <person name="Katsumata H."/>
            <person name="Baba S."/>
            <person name="Ohji S."/>
            <person name="Yamazaki S."/>
            <person name="Fujita N."/>
        </authorList>
    </citation>
    <scope>NUCLEOTIDE SEQUENCE [LARGE SCALE GENOMIC DNA]</scope>
    <source>
        <strain evidence="1 2">NBRC 16068</strain>
    </source>
</reference>
<protein>
    <submittedName>
        <fullName evidence="1">Uncharacterized protein</fullName>
    </submittedName>
</protein>
<organism evidence="1 2">
    <name type="scientific">Gordonia rhizosphera NBRC 16068</name>
    <dbReference type="NCBI Taxonomy" id="1108045"/>
    <lineage>
        <taxon>Bacteria</taxon>
        <taxon>Bacillati</taxon>
        <taxon>Actinomycetota</taxon>
        <taxon>Actinomycetes</taxon>
        <taxon>Mycobacteriales</taxon>
        <taxon>Gordoniaceae</taxon>
        <taxon>Gordonia</taxon>
    </lineage>
</organism>
<name>K6W055_9ACTN</name>
<proteinExistence type="predicted"/>
<accession>K6W055</accession>